<organism evidence="3 4">
    <name type="scientific">Celeribacter indicus</name>
    <dbReference type="NCBI Taxonomy" id="1208324"/>
    <lineage>
        <taxon>Bacteria</taxon>
        <taxon>Pseudomonadati</taxon>
        <taxon>Pseudomonadota</taxon>
        <taxon>Alphaproteobacteria</taxon>
        <taxon>Rhodobacterales</taxon>
        <taxon>Roseobacteraceae</taxon>
        <taxon>Celeribacter</taxon>
    </lineage>
</organism>
<dbReference type="Proteomes" id="UP000031521">
    <property type="component" value="Chromosome"/>
</dbReference>
<dbReference type="GO" id="GO:0003677">
    <property type="term" value="F:DNA binding"/>
    <property type="evidence" value="ECO:0007669"/>
    <property type="project" value="InterPro"/>
</dbReference>
<dbReference type="AlphaFoldDB" id="A0A0B5DUY4"/>
<protein>
    <submittedName>
        <fullName evidence="3">Uncharacterized protein</fullName>
    </submittedName>
</protein>
<dbReference type="EMBL" id="CP004393">
    <property type="protein sequence ID" value="AJE45030.1"/>
    <property type="molecule type" value="Genomic_DNA"/>
</dbReference>
<reference evidence="3 4" key="1">
    <citation type="journal article" date="2014" name="Int. J. Syst. Evol. Microbiol.">
        <title>Celeribacter indicus sp. nov., a polycyclic aromatic hydrocarbon-degrading bacterium from deep-sea sediment and reclassification of Huaishuia halophila as Celeribacter halophilus comb. nov.</title>
        <authorList>
            <person name="Lai Q."/>
            <person name="Cao J."/>
            <person name="Yuan J."/>
            <person name="Li F."/>
            <person name="Shao Z."/>
        </authorList>
    </citation>
    <scope>NUCLEOTIDE SEQUENCE [LARGE SCALE GENOMIC DNA]</scope>
    <source>
        <strain evidence="3">P73</strain>
    </source>
</reference>
<dbReference type="InterPro" id="IPR024467">
    <property type="entry name" value="Xre/MbcA/ParS-like_toxin-bd"/>
</dbReference>
<dbReference type="OrthoDB" id="117888at2"/>
<evidence type="ECO:0000259" key="1">
    <source>
        <dbReference type="Pfam" id="PF09722"/>
    </source>
</evidence>
<dbReference type="HOGENOM" id="CLU_123925_0_0_5"/>
<evidence type="ECO:0000259" key="2">
    <source>
        <dbReference type="Pfam" id="PF20432"/>
    </source>
</evidence>
<evidence type="ECO:0000313" key="3">
    <source>
        <dbReference type="EMBL" id="AJE45030.1"/>
    </source>
</evidence>
<dbReference type="Pfam" id="PF09722">
    <property type="entry name" value="Xre_MbcA_ParS_C"/>
    <property type="match status" value="1"/>
</dbReference>
<accession>A0A0B5DUY4</accession>
<dbReference type="KEGG" id="cid:P73_0315"/>
<dbReference type="Pfam" id="PF20432">
    <property type="entry name" value="Xre-like-HTH"/>
    <property type="match status" value="1"/>
</dbReference>
<evidence type="ECO:0000313" key="4">
    <source>
        <dbReference type="Proteomes" id="UP000031521"/>
    </source>
</evidence>
<keyword evidence="4" id="KW-1185">Reference proteome</keyword>
<proteinExistence type="predicted"/>
<dbReference type="InterPro" id="IPR046847">
    <property type="entry name" value="Xre-like_HTH"/>
</dbReference>
<feature type="domain" description="Antitoxin Xre/MbcA/ParS-like toxin-binding" evidence="1">
    <location>
        <begin position="78"/>
        <end position="130"/>
    </location>
</feature>
<gene>
    <name evidence="3" type="ORF">P73_0315</name>
</gene>
<dbReference type="RefSeq" id="WP_043868172.1">
    <property type="nucleotide sequence ID" value="NZ_CP004393.1"/>
</dbReference>
<name>A0A0B5DUY4_9RHOB</name>
<sequence>MQSHIGSAPGQGAEAFRIPAIMDAFSRLAEDWELSTDEQITLLGSPGRSTFFKWKKSGGNLPHDTIERISHLLGIYKSLQIVLPNPEAADEWVKKPNAFFDNRSALDVMLDGNVVDIYKVREYLDAQRGG</sequence>
<feature type="domain" description="Antitoxin Xre-like helix-turn-helix" evidence="2">
    <location>
        <begin position="24"/>
        <end position="74"/>
    </location>
</feature>